<organism evidence="4 5">
    <name type="scientific">Phytohabitans suffuscus</name>
    <dbReference type="NCBI Taxonomy" id="624315"/>
    <lineage>
        <taxon>Bacteria</taxon>
        <taxon>Bacillati</taxon>
        <taxon>Actinomycetota</taxon>
        <taxon>Actinomycetes</taxon>
        <taxon>Micromonosporales</taxon>
        <taxon>Micromonosporaceae</taxon>
    </lineage>
</organism>
<dbReference type="Gene3D" id="3.40.50.700">
    <property type="entry name" value="NADH:ubiquinone oxidoreductase-like, 20kDa subunit"/>
    <property type="match status" value="1"/>
</dbReference>
<evidence type="ECO:0000259" key="3">
    <source>
        <dbReference type="Pfam" id="PF01058"/>
    </source>
</evidence>
<dbReference type="EMBL" id="AP022871">
    <property type="protein sequence ID" value="BCB89563.1"/>
    <property type="molecule type" value="Genomic_DNA"/>
</dbReference>
<dbReference type="RefSeq" id="WP_173161499.1">
    <property type="nucleotide sequence ID" value="NZ_AP022871.1"/>
</dbReference>
<gene>
    <name evidence="4" type="ORF">Psuf_068760</name>
</gene>
<dbReference type="Proteomes" id="UP000503011">
    <property type="component" value="Chromosome"/>
</dbReference>
<evidence type="ECO:0000313" key="5">
    <source>
        <dbReference type="Proteomes" id="UP000503011"/>
    </source>
</evidence>
<dbReference type="InterPro" id="IPR037024">
    <property type="entry name" value="NiFe_Hase_small_N_sf"/>
</dbReference>
<feature type="domain" description="NADH:ubiquinone oxidoreductase-like 20kDa subunit" evidence="3">
    <location>
        <begin position="14"/>
        <end position="150"/>
    </location>
</feature>
<feature type="region of interest" description="Disordered" evidence="2">
    <location>
        <begin position="254"/>
        <end position="273"/>
    </location>
</feature>
<dbReference type="InterPro" id="IPR006137">
    <property type="entry name" value="NADH_UbQ_OxRdtase-like_20kDa"/>
</dbReference>
<evidence type="ECO:0000256" key="1">
    <source>
        <dbReference type="ARBA" id="ARBA00023002"/>
    </source>
</evidence>
<protein>
    <submittedName>
        <fullName evidence="4">Oxidoreductase</fullName>
    </submittedName>
</protein>
<dbReference type="SUPFAM" id="SSF56770">
    <property type="entry name" value="HydA/Nqo6-like"/>
    <property type="match status" value="1"/>
</dbReference>
<dbReference type="PANTHER" id="PTHR42845:SF2">
    <property type="entry name" value="F420-NON-REDUCING HYDROGENASE VHU SUBUNIT G"/>
    <property type="match status" value="1"/>
</dbReference>
<dbReference type="AlphaFoldDB" id="A0A6F8YUA9"/>
<sequence length="273" mass="28127">MATPTLAVWKFASCDGCQLSLLDCEDELLALAGAVRIAHFLEASSAVADGPYDISLVEGSVTTAGDVARIHRVREQSGVLVTIGACATAGGVQALRNGADVEEFRRVVYARPEYVATLAESTPISAHVPVDYELRGCPISRAQLLELLGALLAGRRPRLPTHSVCFECKSRGTACVLVAAGTPCLGPVTQAGCGAICPAYGRGCYGCFGPAARADTDALAPVLRVAGVAGEDLARLYRTFNAAAPAFRAAAGRAESAAGEATDHEGGGDDPPR</sequence>
<accession>A0A6F8YUA9</accession>
<keyword evidence="1" id="KW-0560">Oxidoreductase</keyword>
<evidence type="ECO:0000313" key="4">
    <source>
        <dbReference type="EMBL" id="BCB89563.1"/>
    </source>
</evidence>
<reference evidence="4 5" key="2">
    <citation type="submission" date="2020-03" db="EMBL/GenBank/DDBJ databases">
        <authorList>
            <person name="Ichikawa N."/>
            <person name="Kimura A."/>
            <person name="Kitahashi Y."/>
            <person name="Uohara A."/>
        </authorList>
    </citation>
    <scope>NUCLEOTIDE SEQUENCE [LARGE SCALE GENOMIC DNA]</scope>
    <source>
        <strain evidence="4 5">NBRC 105367</strain>
    </source>
</reference>
<evidence type="ECO:0000256" key="2">
    <source>
        <dbReference type="SAM" id="MobiDB-lite"/>
    </source>
</evidence>
<dbReference type="InterPro" id="IPR051349">
    <property type="entry name" value="Hydrogenase_assoc-protein"/>
</dbReference>
<dbReference type="Pfam" id="PF01058">
    <property type="entry name" value="Oxidored_q6"/>
    <property type="match status" value="1"/>
</dbReference>
<keyword evidence="5" id="KW-1185">Reference proteome</keyword>
<dbReference type="KEGG" id="psuu:Psuf_068760"/>
<reference evidence="4 5" key="1">
    <citation type="submission" date="2020-03" db="EMBL/GenBank/DDBJ databases">
        <title>Whole genome shotgun sequence of Phytohabitans suffuscus NBRC 105367.</title>
        <authorList>
            <person name="Komaki H."/>
            <person name="Tamura T."/>
        </authorList>
    </citation>
    <scope>NUCLEOTIDE SEQUENCE [LARGE SCALE GENOMIC DNA]</scope>
    <source>
        <strain evidence="4 5">NBRC 105367</strain>
    </source>
</reference>
<dbReference type="PANTHER" id="PTHR42845">
    <property type="entry name" value="COENZYME F420-REDUCING HYDROGENASE, GAMMA SUBUNIT"/>
    <property type="match status" value="1"/>
</dbReference>
<dbReference type="GO" id="GO:0016491">
    <property type="term" value="F:oxidoreductase activity"/>
    <property type="evidence" value="ECO:0007669"/>
    <property type="project" value="UniProtKB-KW"/>
</dbReference>
<dbReference type="GO" id="GO:0051536">
    <property type="term" value="F:iron-sulfur cluster binding"/>
    <property type="evidence" value="ECO:0007669"/>
    <property type="project" value="InterPro"/>
</dbReference>
<name>A0A6F8YUA9_9ACTN</name>
<feature type="compositionally biased region" description="Basic and acidic residues" evidence="2">
    <location>
        <begin position="261"/>
        <end position="273"/>
    </location>
</feature>
<proteinExistence type="predicted"/>